<name>A0A934N9R3_9BACT</name>
<comment type="caution">
    <text evidence="4">The sequence shown here is derived from an EMBL/GenBank/DDBJ whole genome shotgun (WGS) entry which is preliminary data.</text>
</comment>
<organism evidence="4 5">
    <name type="scientific">Candidatus Nephthysia bennettiae</name>
    <dbReference type="NCBI Taxonomy" id="3127016"/>
    <lineage>
        <taxon>Bacteria</taxon>
        <taxon>Bacillati</taxon>
        <taxon>Candidatus Dormiibacterota</taxon>
        <taxon>Candidatus Dormibacteria</taxon>
        <taxon>Candidatus Dormibacterales</taxon>
        <taxon>Candidatus Dormibacteraceae</taxon>
        <taxon>Candidatus Nephthysia</taxon>
    </lineage>
</organism>
<sequence length="253" mass="28102">MNIEDPQSLVGKNVVGSDGEKIGQVEELYFDTDSQQPEWISVTTGWFGTHRSLVPLADASEDDGGLRIPYAKAQVQEAPHYDPGTELSVEEEADLYRHYGVTGGERGSESSASGTSDIQGRDVSGPTTDEAMTRSEERMRVGTERVETGRARLRKYIVTENVQTTVPVSREEVRVEREPITDANRGQAMSGPELSEEEHEVVLTEERPVVGKETVPVERVRLGKETTTEERQVSDQVRKEQVEIDDQTGSERP</sequence>
<dbReference type="Proteomes" id="UP000612893">
    <property type="component" value="Unassembled WGS sequence"/>
</dbReference>
<dbReference type="AlphaFoldDB" id="A0A934N9R3"/>
<dbReference type="EMBL" id="JAEKNR010000146">
    <property type="protein sequence ID" value="MBJ7599283.1"/>
    <property type="molecule type" value="Genomic_DNA"/>
</dbReference>
<dbReference type="Pfam" id="PF05239">
    <property type="entry name" value="PRC"/>
    <property type="match status" value="1"/>
</dbReference>
<dbReference type="InterPro" id="IPR052967">
    <property type="entry name" value="Stress_Response_Assoc"/>
</dbReference>
<feature type="domain" description="DUF2382" evidence="3">
    <location>
        <begin position="132"/>
        <end position="244"/>
    </location>
</feature>
<evidence type="ECO:0000259" key="3">
    <source>
        <dbReference type="Pfam" id="PF09557"/>
    </source>
</evidence>
<evidence type="ECO:0000256" key="1">
    <source>
        <dbReference type="SAM" id="MobiDB-lite"/>
    </source>
</evidence>
<feature type="compositionally biased region" description="Basic and acidic residues" evidence="1">
    <location>
        <begin position="200"/>
        <end position="242"/>
    </location>
</feature>
<reference evidence="4" key="1">
    <citation type="submission" date="2020-10" db="EMBL/GenBank/DDBJ databases">
        <title>Ca. Dormibacterota MAGs.</title>
        <authorList>
            <person name="Montgomery K."/>
        </authorList>
    </citation>
    <scope>NUCLEOTIDE SEQUENCE [LARGE SCALE GENOMIC DNA]</scope>
    <source>
        <strain evidence="4">SC8812_S17_10</strain>
    </source>
</reference>
<dbReference type="RefSeq" id="WP_338202779.1">
    <property type="nucleotide sequence ID" value="NZ_JAEKNR010000146.1"/>
</dbReference>
<dbReference type="Pfam" id="PF09557">
    <property type="entry name" value="DUF2382"/>
    <property type="match status" value="1"/>
</dbReference>
<evidence type="ECO:0000313" key="4">
    <source>
        <dbReference type="EMBL" id="MBJ7599283.1"/>
    </source>
</evidence>
<feature type="region of interest" description="Disordered" evidence="1">
    <location>
        <begin position="101"/>
        <end position="146"/>
    </location>
</feature>
<evidence type="ECO:0000313" key="5">
    <source>
        <dbReference type="Proteomes" id="UP000612893"/>
    </source>
</evidence>
<dbReference type="InterPro" id="IPR019060">
    <property type="entry name" value="DUF2382"/>
</dbReference>
<dbReference type="NCBIfam" id="TIGR02271">
    <property type="entry name" value="YsnF/AvaK domain"/>
    <property type="match status" value="1"/>
</dbReference>
<feature type="compositionally biased region" description="Basic and acidic residues" evidence="1">
    <location>
        <begin position="131"/>
        <end position="146"/>
    </location>
</feature>
<feature type="region of interest" description="Disordered" evidence="1">
    <location>
        <begin position="183"/>
        <end position="253"/>
    </location>
</feature>
<proteinExistence type="predicted"/>
<protein>
    <submittedName>
        <fullName evidence="4">PRC and DUF2382 domain-containing protein</fullName>
    </submittedName>
</protein>
<feature type="compositionally biased region" description="Acidic residues" evidence="1">
    <location>
        <begin position="243"/>
        <end position="253"/>
    </location>
</feature>
<accession>A0A934N9R3</accession>
<dbReference type="PANTHER" id="PTHR38463">
    <property type="entry name" value="STRESS RESPONSE PROTEIN YSNF"/>
    <property type="match status" value="1"/>
</dbReference>
<dbReference type="InterPro" id="IPR027275">
    <property type="entry name" value="PRC-brl_dom"/>
</dbReference>
<keyword evidence="5" id="KW-1185">Reference proteome</keyword>
<dbReference type="PANTHER" id="PTHR38463:SF1">
    <property type="entry name" value="STRESS RESPONSE PROTEIN YSNF"/>
    <property type="match status" value="1"/>
</dbReference>
<dbReference type="InterPro" id="IPR011033">
    <property type="entry name" value="PRC_barrel-like_sf"/>
</dbReference>
<gene>
    <name evidence="4" type="ORF">JF922_14560</name>
</gene>
<dbReference type="InterPro" id="IPR014747">
    <property type="entry name" value="Bac_photo_RC_H_C"/>
</dbReference>
<dbReference type="Gene3D" id="3.90.50.10">
    <property type="entry name" value="Photosynthetic Reaction Center, subunit H, domain 2"/>
    <property type="match status" value="1"/>
</dbReference>
<feature type="domain" description="PRC-barrel" evidence="2">
    <location>
        <begin position="7"/>
        <end position="73"/>
    </location>
</feature>
<evidence type="ECO:0000259" key="2">
    <source>
        <dbReference type="Pfam" id="PF05239"/>
    </source>
</evidence>
<dbReference type="SUPFAM" id="SSF50346">
    <property type="entry name" value="PRC-barrel domain"/>
    <property type="match status" value="1"/>
</dbReference>